<sequence>MSSIRATLAVFALATVASTASLAGDLTRLPVEKREVSLFTVVNATFDSVTGLATAPANSQAFEDVRLGTALPGGLTSATVRLPPGDCLRDVRVTFQGGRSQVFPGVDVCRSHGLRLGTQPT</sequence>
<dbReference type="RefSeq" id="WP_306847022.1">
    <property type="nucleotide sequence ID" value="NZ_JAUSSK010000001.1"/>
</dbReference>
<keyword evidence="3" id="KW-1185">Reference proteome</keyword>
<feature type="chain" id="PRO_5045370426" evidence="1">
    <location>
        <begin position="24"/>
        <end position="121"/>
    </location>
</feature>
<reference evidence="2 3" key="1">
    <citation type="submission" date="2023-07" db="EMBL/GenBank/DDBJ databases">
        <title>Sorghum-associated microbial communities from plants grown in Nebraska, USA.</title>
        <authorList>
            <person name="Schachtman D."/>
        </authorList>
    </citation>
    <scope>NUCLEOTIDE SEQUENCE [LARGE SCALE GENOMIC DNA]</scope>
    <source>
        <strain evidence="2 3">CC60</strain>
    </source>
</reference>
<dbReference type="Proteomes" id="UP001237737">
    <property type="component" value="Unassembled WGS sequence"/>
</dbReference>
<gene>
    <name evidence="2" type="ORF">J2T07_000531</name>
</gene>
<evidence type="ECO:0000313" key="3">
    <source>
        <dbReference type="Proteomes" id="UP001237737"/>
    </source>
</evidence>
<feature type="signal peptide" evidence="1">
    <location>
        <begin position="1"/>
        <end position="23"/>
    </location>
</feature>
<proteinExistence type="predicted"/>
<accession>A0ABT9STQ2</accession>
<evidence type="ECO:0000313" key="2">
    <source>
        <dbReference type="EMBL" id="MDQ0008372.1"/>
    </source>
</evidence>
<protein>
    <submittedName>
        <fullName evidence="2">Uncharacterized protein</fullName>
    </submittedName>
</protein>
<keyword evidence="1" id="KW-0732">Signal</keyword>
<comment type="caution">
    <text evidence="2">The sequence shown here is derived from an EMBL/GenBank/DDBJ whole genome shotgun (WGS) entry which is preliminary data.</text>
</comment>
<organism evidence="2 3">
    <name type="scientific">Luteibacter jiangsuensis</name>
    <dbReference type="NCBI Taxonomy" id="637577"/>
    <lineage>
        <taxon>Bacteria</taxon>
        <taxon>Pseudomonadati</taxon>
        <taxon>Pseudomonadota</taxon>
        <taxon>Gammaproteobacteria</taxon>
        <taxon>Lysobacterales</taxon>
        <taxon>Rhodanobacteraceae</taxon>
        <taxon>Luteibacter</taxon>
    </lineage>
</organism>
<dbReference type="EMBL" id="JAUSSK010000001">
    <property type="protein sequence ID" value="MDQ0008372.1"/>
    <property type="molecule type" value="Genomic_DNA"/>
</dbReference>
<evidence type="ECO:0000256" key="1">
    <source>
        <dbReference type="SAM" id="SignalP"/>
    </source>
</evidence>
<name>A0ABT9STQ2_9GAMM</name>